<protein>
    <recommendedName>
        <fullName evidence="4">Protein CUSTOS</fullName>
    </recommendedName>
</protein>
<feature type="compositionally biased region" description="Basic and acidic residues" evidence="1">
    <location>
        <begin position="29"/>
        <end position="46"/>
    </location>
</feature>
<proteinExistence type="predicted"/>
<accession>A0A9N9WUR1</accession>
<organism evidence="2 3">
    <name type="scientific">Chironomus riparius</name>
    <dbReference type="NCBI Taxonomy" id="315576"/>
    <lineage>
        <taxon>Eukaryota</taxon>
        <taxon>Metazoa</taxon>
        <taxon>Ecdysozoa</taxon>
        <taxon>Arthropoda</taxon>
        <taxon>Hexapoda</taxon>
        <taxon>Insecta</taxon>
        <taxon>Pterygota</taxon>
        <taxon>Neoptera</taxon>
        <taxon>Endopterygota</taxon>
        <taxon>Diptera</taxon>
        <taxon>Nematocera</taxon>
        <taxon>Chironomoidea</taxon>
        <taxon>Chironomidae</taxon>
        <taxon>Chironominae</taxon>
        <taxon>Chironomus</taxon>
    </lineage>
</organism>
<evidence type="ECO:0008006" key="4">
    <source>
        <dbReference type="Google" id="ProtNLM"/>
    </source>
</evidence>
<dbReference type="AlphaFoldDB" id="A0A9N9WUR1"/>
<reference evidence="2" key="1">
    <citation type="submission" date="2022-01" db="EMBL/GenBank/DDBJ databases">
        <authorList>
            <person name="King R."/>
        </authorList>
    </citation>
    <scope>NUCLEOTIDE SEQUENCE</scope>
</reference>
<dbReference type="Proteomes" id="UP001153620">
    <property type="component" value="Chromosome 2"/>
</dbReference>
<evidence type="ECO:0000313" key="2">
    <source>
        <dbReference type="EMBL" id="CAG9804823.1"/>
    </source>
</evidence>
<evidence type="ECO:0000313" key="3">
    <source>
        <dbReference type="Proteomes" id="UP001153620"/>
    </source>
</evidence>
<sequence>MSSSSESEDEDMKLIAAAVDPSLFNNEFYKPKDKNDSKVEEPKKELKSQRYLDNAENVFLSELNVSESMQQFIGKKMSKLIEESIEFIDITKGLKEDPEENSLKLLRGTNEVITINEGNNDYIQQVKVPIKRRKVDPDDVKESTKIKQASTDINKISHEVSQWGERNRHKVIKYKKGKDDKCHMIEEPNEFSKARCRNGWNESKIKNAKYFNQALCRIINKK</sequence>
<feature type="region of interest" description="Disordered" evidence="1">
    <location>
        <begin position="27"/>
        <end position="46"/>
    </location>
</feature>
<keyword evidence="3" id="KW-1185">Reference proteome</keyword>
<gene>
    <name evidence="2" type="ORF">CHIRRI_LOCUS7703</name>
</gene>
<dbReference type="EMBL" id="OU895878">
    <property type="protein sequence ID" value="CAG9804823.1"/>
    <property type="molecule type" value="Genomic_DNA"/>
</dbReference>
<reference evidence="2" key="2">
    <citation type="submission" date="2022-10" db="EMBL/GenBank/DDBJ databases">
        <authorList>
            <consortium name="ENA_rothamsted_submissions"/>
            <consortium name="culmorum"/>
            <person name="King R."/>
        </authorList>
    </citation>
    <scope>NUCLEOTIDE SEQUENCE</scope>
</reference>
<name>A0A9N9WUR1_9DIPT</name>
<dbReference type="OrthoDB" id="8196889at2759"/>
<evidence type="ECO:0000256" key="1">
    <source>
        <dbReference type="SAM" id="MobiDB-lite"/>
    </source>
</evidence>